<feature type="non-terminal residue" evidence="2">
    <location>
        <position position="78"/>
    </location>
</feature>
<feature type="compositionally biased region" description="Low complexity" evidence="1">
    <location>
        <begin position="67"/>
        <end position="78"/>
    </location>
</feature>
<feature type="compositionally biased region" description="Low complexity" evidence="1">
    <location>
        <begin position="31"/>
        <end position="59"/>
    </location>
</feature>
<keyword evidence="3" id="KW-1185">Reference proteome</keyword>
<evidence type="ECO:0000256" key="1">
    <source>
        <dbReference type="SAM" id="MobiDB-lite"/>
    </source>
</evidence>
<protein>
    <submittedName>
        <fullName evidence="2">Uncharacterized protein</fullName>
    </submittedName>
</protein>
<sequence>MKAIALAAVLGVLVLVLSGRLTPFSDDDKAPQQASTPATPSAPAATPAPAPSQQAAQAPAPAPTPAPAQQSAAQAPTA</sequence>
<proteinExistence type="predicted"/>
<dbReference type="EMBL" id="NPEU01000941">
    <property type="protein sequence ID" value="RAI26484.1"/>
    <property type="molecule type" value="Genomic_DNA"/>
</dbReference>
<reference evidence="2 3" key="1">
    <citation type="submission" date="2017-07" db="EMBL/GenBank/DDBJ databases">
        <title>Draft Genome Sequences of Select Purple Nonsulfur Bacteria.</title>
        <authorList>
            <person name="Lasarre B."/>
            <person name="Mckinlay J.B."/>
        </authorList>
    </citation>
    <scope>NUCLEOTIDE SEQUENCE [LARGE SCALE GENOMIC DNA]</scope>
    <source>
        <strain evidence="2 3">DSM 11907</strain>
    </source>
</reference>
<comment type="caution">
    <text evidence="2">The sequence shown here is derived from an EMBL/GenBank/DDBJ whole genome shotgun (WGS) entry which is preliminary data.</text>
</comment>
<feature type="region of interest" description="Disordered" evidence="1">
    <location>
        <begin position="22"/>
        <end position="78"/>
    </location>
</feature>
<name>A0A327JMC1_9BRAD</name>
<dbReference type="RefSeq" id="WP_210207749.1">
    <property type="nucleotide sequence ID" value="NZ_NPEU01000941.1"/>
</dbReference>
<evidence type="ECO:0000313" key="2">
    <source>
        <dbReference type="EMBL" id="RAI26484.1"/>
    </source>
</evidence>
<gene>
    <name evidence="2" type="ORF">CH338_30745</name>
</gene>
<accession>A0A327JMC1</accession>
<evidence type="ECO:0000313" key="3">
    <source>
        <dbReference type="Proteomes" id="UP000248863"/>
    </source>
</evidence>
<dbReference type="AlphaFoldDB" id="A0A327JMC1"/>
<organism evidence="2 3">
    <name type="scientific">Rhodoplanes elegans</name>
    <dbReference type="NCBI Taxonomy" id="29408"/>
    <lineage>
        <taxon>Bacteria</taxon>
        <taxon>Pseudomonadati</taxon>
        <taxon>Pseudomonadota</taxon>
        <taxon>Alphaproteobacteria</taxon>
        <taxon>Hyphomicrobiales</taxon>
        <taxon>Nitrobacteraceae</taxon>
        <taxon>Rhodoplanes</taxon>
    </lineage>
</organism>
<dbReference type="Proteomes" id="UP000248863">
    <property type="component" value="Unassembled WGS sequence"/>
</dbReference>